<feature type="domain" description="Plasmid replication protein C C-terminal" evidence="3">
    <location>
        <begin position="329"/>
        <end position="426"/>
    </location>
</feature>
<feature type="compositionally biased region" description="Basic and acidic residues" evidence="1">
    <location>
        <begin position="290"/>
        <end position="313"/>
    </location>
</feature>
<proteinExistence type="predicted"/>
<gene>
    <name evidence="4" type="ORF">BTR14_07475</name>
</gene>
<dbReference type="Pfam" id="PF11800">
    <property type="entry name" value="RP-C_C"/>
    <property type="match status" value="1"/>
</dbReference>
<evidence type="ECO:0008006" key="6">
    <source>
        <dbReference type="Google" id="ProtNLM"/>
    </source>
</evidence>
<dbReference type="NCBIfam" id="NF040974">
    <property type="entry name" value="RepABC_RepC"/>
    <property type="match status" value="1"/>
</dbReference>
<dbReference type="InterPro" id="IPR021760">
    <property type="entry name" value="RepC_C"/>
</dbReference>
<sequence length="433" mass="46880">MDMHRQTSCPSPRLVARVANLRRASAVANRREGEATGATGPDKWQLLRALTECRAAFGLGDRSLLVLEALASFHPARQIDPRQPAIVFPSNAELILRARGMAPATLRRHLAALVAAGFIARRDSPNGKRYCRRGESGAGDQSFGFDLTPLALRADEILAGAALAARDKRAVQRCRAEITVSLRQIAQHVASALEQGLEPQLWQSFAARLGALSGRVSRSAALDALNDRRARLAALLQEAEAAWGRALQSPQMSANDAQNEHHKQKAESEYSFEKVQEIVPQALVDGAELPDNRDEGGKTDEGRAETDRAEKHRSGPVAARTAQSPGLSLERLLRLCPDFAAYAVNGLSSWHEAARVAETVRNMLAIPATAWMRAIRGFGRDGATIVLGVILQRADAIRSPGAYLQALVAKAERGLFSLDQLLDGLMSPERSLP</sequence>
<dbReference type="Proteomes" id="UP000192652">
    <property type="component" value="Unassembled WGS sequence"/>
</dbReference>
<feature type="region of interest" description="Disordered" evidence="1">
    <location>
        <begin position="283"/>
        <end position="321"/>
    </location>
</feature>
<dbReference type="EMBL" id="MSPX01000004">
    <property type="protein sequence ID" value="OQP87245.1"/>
    <property type="molecule type" value="Genomic_DNA"/>
</dbReference>
<accession>A0ABX3PFI4</accession>
<dbReference type="InterPro" id="IPR036388">
    <property type="entry name" value="WH-like_DNA-bd_sf"/>
</dbReference>
<comment type="caution">
    <text evidence="4">The sequence shown here is derived from an EMBL/GenBank/DDBJ whole genome shotgun (WGS) entry which is preliminary data.</text>
</comment>
<keyword evidence="5" id="KW-1185">Reference proteome</keyword>
<dbReference type="InterPro" id="IPR047611">
    <property type="entry name" value="RepABC_RepC"/>
</dbReference>
<evidence type="ECO:0000256" key="1">
    <source>
        <dbReference type="SAM" id="MobiDB-lite"/>
    </source>
</evidence>
<dbReference type="Gene3D" id="1.10.10.10">
    <property type="entry name" value="Winged helix-like DNA-binding domain superfamily/Winged helix DNA-binding domain"/>
    <property type="match status" value="1"/>
</dbReference>
<dbReference type="SUPFAM" id="SSF46785">
    <property type="entry name" value="Winged helix' DNA-binding domain"/>
    <property type="match status" value="1"/>
</dbReference>
<feature type="compositionally biased region" description="Polar residues" evidence="1">
    <location>
        <begin position="248"/>
        <end position="257"/>
    </location>
</feature>
<organism evidence="4 5">
    <name type="scientific">Xaviernesmea rhizosphaerae</name>
    <dbReference type="NCBI Taxonomy" id="1672749"/>
    <lineage>
        <taxon>Bacteria</taxon>
        <taxon>Pseudomonadati</taxon>
        <taxon>Pseudomonadota</taxon>
        <taxon>Alphaproteobacteria</taxon>
        <taxon>Hyphomicrobiales</taxon>
        <taxon>Rhizobiaceae</taxon>
        <taxon>Rhizobium/Agrobacterium group</taxon>
        <taxon>Xaviernesmea</taxon>
    </lineage>
</organism>
<dbReference type="InterPro" id="IPR005090">
    <property type="entry name" value="RepC_N"/>
</dbReference>
<dbReference type="Pfam" id="PF03428">
    <property type="entry name" value="RP-C"/>
    <property type="match status" value="1"/>
</dbReference>
<evidence type="ECO:0000259" key="3">
    <source>
        <dbReference type="Pfam" id="PF11800"/>
    </source>
</evidence>
<evidence type="ECO:0000259" key="2">
    <source>
        <dbReference type="Pfam" id="PF03428"/>
    </source>
</evidence>
<feature type="domain" description="Plasmid replication protein C N-terminal" evidence="2">
    <location>
        <begin position="27"/>
        <end position="191"/>
    </location>
</feature>
<feature type="compositionally biased region" description="Basic and acidic residues" evidence="1">
    <location>
        <begin position="258"/>
        <end position="268"/>
    </location>
</feature>
<protein>
    <recommendedName>
        <fullName evidence="6">Replication initiation protein RepC</fullName>
    </recommendedName>
</protein>
<reference evidence="4 5" key="1">
    <citation type="journal article" date="2017" name="Antonie Van Leeuwenhoek">
        <title>Rhizobium rhizosphaerae sp. nov., a novel species isolated from rice rhizosphere.</title>
        <authorList>
            <person name="Zhao J.J."/>
            <person name="Zhang J."/>
            <person name="Zhang R.J."/>
            <person name="Zhang C.W."/>
            <person name="Yin H.Q."/>
            <person name="Zhang X.X."/>
        </authorList>
    </citation>
    <scope>NUCLEOTIDE SEQUENCE [LARGE SCALE GENOMIC DNA]</scope>
    <source>
        <strain evidence="4 5">RD15</strain>
    </source>
</reference>
<evidence type="ECO:0000313" key="4">
    <source>
        <dbReference type="EMBL" id="OQP87245.1"/>
    </source>
</evidence>
<dbReference type="InterPro" id="IPR036390">
    <property type="entry name" value="WH_DNA-bd_sf"/>
</dbReference>
<dbReference type="RefSeq" id="WP_081175152.1">
    <property type="nucleotide sequence ID" value="NZ_MSPX01000004.1"/>
</dbReference>
<name>A0ABX3PFI4_9HYPH</name>
<feature type="region of interest" description="Disordered" evidence="1">
    <location>
        <begin position="247"/>
        <end position="268"/>
    </location>
</feature>
<evidence type="ECO:0000313" key="5">
    <source>
        <dbReference type="Proteomes" id="UP000192652"/>
    </source>
</evidence>